<proteinExistence type="predicted"/>
<dbReference type="Proteomes" id="UP000324748">
    <property type="component" value="Unassembled WGS sequence"/>
</dbReference>
<evidence type="ECO:0000313" key="2">
    <source>
        <dbReference type="Proteomes" id="UP000324748"/>
    </source>
</evidence>
<keyword evidence="2" id="KW-1185">Reference proteome</keyword>
<comment type="caution">
    <text evidence="1">The sequence shown here is derived from an EMBL/GenBank/DDBJ whole genome shotgun (WGS) entry which is preliminary data.</text>
</comment>
<gene>
    <name evidence="1" type="ORF">PGT21_020682</name>
</gene>
<sequence length="57" mass="6330">MIDELNINGLHVGSFISSIRPTGTAIRHIRDRSSTFVEASPLDLEYKRTPLVATFSV</sequence>
<accession>A0A5B0LXZ5</accession>
<name>A0A5B0LXZ5_PUCGR</name>
<dbReference type="AlphaFoldDB" id="A0A5B0LXZ5"/>
<organism evidence="1 2">
    <name type="scientific">Puccinia graminis f. sp. tritici</name>
    <dbReference type="NCBI Taxonomy" id="56615"/>
    <lineage>
        <taxon>Eukaryota</taxon>
        <taxon>Fungi</taxon>
        <taxon>Dikarya</taxon>
        <taxon>Basidiomycota</taxon>
        <taxon>Pucciniomycotina</taxon>
        <taxon>Pucciniomycetes</taxon>
        <taxon>Pucciniales</taxon>
        <taxon>Pucciniaceae</taxon>
        <taxon>Puccinia</taxon>
    </lineage>
</organism>
<evidence type="ECO:0000313" key="1">
    <source>
        <dbReference type="EMBL" id="KAA1069315.1"/>
    </source>
</evidence>
<reference evidence="1 2" key="1">
    <citation type="submission" date="2019-05" db="EMBL/GenBank/DDBJ databases">
        <title>Emergence of the Ug99 lineage of the wheat stem rust pathogen through somatic hybridization.</title>
        <authorList>
            <person name="Li F."/>
            <person name="Upadhyaya N.M."/>
            <person name="Sperschneider J."/>
            <person name="Matny O."/>
            <person name="Nguyen-Phuc H."/>
            <person name="Mago R."/>
            <person name="Raley C."/>
            <person name="Miller M.E."/>
            <person name="Silverstein K.A.T."/>
            <person name="Henningsen E."/>
            <person name="Hirsch C.D."/>
            <person name="Visser B."/>
            <person name="Pretorius Z.A."/>
            <person name="Steffenson B.J."/>
            <person name="Schwessinger B."/>
            <person name="Dodds P.N."/>
            <person name="Figueroa M."/>
        </authorList>
    </citation>
    <scope>NUCLEOTIDE SEQUENCE [LARGE SCALE GENOMIC DNA]</scope>
    <source>
        <strain evidence="1">21-0</strain>
    </source>
</reference>
<protein>
    <submittedName>
        <fullName evidence="1">Uncharacterized protein</fullName>
    </submittedName>
</protein>
<dbReference type="EMBL" id="VSWC01000183">
    <property type="protein sequence ID" value="KAA1069315.1"/>
    <property type="molecule type" value="Genomic_DNA"/>
</dbReference>